<accession>A0A8X6WA17</accession>
<dbReference type="Proteomes" id="UP000887159">
    <property type="component" value="Unassembled WGS sequence"/>
</dbReference>
<gene>
    <name evidence="1" type="primary">NCL1_36380</name>
    <name evidence="1" type="ORF">TNCV_4360551</name>
</gene>
<dbReference type="EMBL" id="BMAU01021396">
    <property type="protein sequence ID" value="GFY31148.1"/>
    <property type="molecule type" value="Genomic_DNA"/>
</dbReference>
<name>A0A8X6WA17_TRICX</name>
<comment type="caution">
    <text evidence="1">The sequence shown here is derived from an EMBL/GenBank/DDBJ whole genome shotgun (WGS) entry which is preliminary data.</text>
</comment>
<proteinExistence type="predicted"/>
<evidence type="ECO:0000313" key="1">
    <source>
        <dbReference type="EMBL" id="GFY31148.1"/>
    </source>
</evidence>
<keyword evidence="2" id="KW-1185">Reference proteome</keyword>
<protein>
    <submittedName>
        <fullName evidence="1">Uncharacterized protein</fullName>
    </submittedName>
</protein>
<dbReference type="AlphaFoldDB" id="A0A8X6WA17"/>
<sequence>MDACKCIVPARNGVTLNSRRAASPLVWLVEGKERWESSDHPWSVLPLDWGGIEPNRTVTCMVLKATTNDWLHLALWGLQ</sequence>
<reference evidence="1" key="1">
    <citation type="submission" date="2020-08" db="EMBL/GenBank/DDBJ databases">
        <title>Multicomponent nature underlies the extraordinary mechanical properties of spider dragline silk.</title>
        <authorList>
            <person name="Kono N."/>
            <person name="Nakamura H."/>
            <person name="Mori M."/>
            <person name="Yoshida Y."/>
            <person name="Ohtoshi R."/>
            <person name="Malay A.D."/>
            <person name="Moran D.A.P."/>
            <person name="Tomita M."/>
            <person name="Numata K."/>
            <person name="Arakawa K."/>
        </authorList>
    </citation>
    <scope>NUCLEOTIDE SEQUENCE</scope>
</reference>
<evidence type="ECO:0000313" key="2">
    <source>
        <dbReference type="Proteomes" id="UP000887159"/>
    </source>
</evidence>
<organism evidence="1 2">
    <name type="scientific">Trichonephila clavipes</name>
    <name type="common">Golden silk orbweaver</name>
    <name type="synonym">Nephila clavipes</name>
    <dbReference type="NCBI Taxonomy" id="2585209"/>
    <lineage>
        <taxon>Eukaryota</taxon>
        <taxon>Metazoa</taxon>
        <taxon>Ecdysozoa</taxon>
        <taxon>Arthropoda</taxon>
        <taxon>Chelicerata</taxon>
        <taxon>Arachnida</taxon>
        <taxon>Araneae</taxon>
        <taxon>Araneomorphae</taxon>
        <taxon>Entelegynae</taxon>
        <taxon>Araneoidea</taxon>
        <taxon>Nephilidae</taxon>
        <taxon>Trichonephila</taxon>
    </lineage>
</organism>